<dbReference type="OrthoDB" id="9775082at2"/>
<evidence type="ECO:0000313" key="5">
    <source>
        <dbReference type="Proteomes" id="UP000307217"/>
    </source>
</evidence>
<dbReference type="EMBL" id="PNBW01000055">
    <property type="protein sequence ID" value="TMO73677.1"/>
    <property type="molecule type" value="Genomic_DNA"/>
</dbReference>
<proteinExistence type="predicted"/>
<gene>
    <name evidence="2" type="ORF">CWC19_20645</name>
    <name evidence="3" type="ORF">CWC20_12490</name>
</gene>
<evidence type="ECO:0000313" key="3">
    <source>
        <dbReference type="EMBL" id="TMO73677.1"/>
    </source>
</evidence>
<dbReference type="GO" id="GO:0016491">
    <property type="term" value="F:oxidoreductase activity"/>
    <property type="evidence" value="ECO:0007669"/>
    <property type="project" value="InterPro"/>
</dbReference>
<dbReference type="InterPro" id="IPR016169">
    <property type="entry name" value="FAD-bd_PCMH_sub2"/>
</dbReference>
<reference evidence="5" key="2">
    <citation type="submission" date="2019-06" db="EMBL/GenBank/DDBJ databases">
        <title>Co-occurence of chitin degradation, pigmentation and bioactivity in marine Pseudoalteromonas.</title>
        <authorList>
            <person name="Sonnenschein E.C."/>
            <person name="Bech P.K."/>
        </authorList>
    </citation>
    <scope>NUCLEOTIDE SEQUENCE [LARGE SCALE GENOMIC DNA]</scope>
    <source>
        <strain evidence="5">S3790</strain>
    </source>
</reference>
<dbReference type="AlphaFoldDB" id="A0A5S3UWV7"/>
<dbReference type="RefSeq" id="WP_138593769.1">
    <property type="nucleotide sequence ID" value="NZ_PNBW01000055.1"/>
</dbReference>
<sequence length="63" mass="7350">MYGLNGPESDSVMDGCYVNYPDLDLPNRQTLYYKDNYPRLLRIKTQLDPHNSLYHAQSIELLS</sequence>
<dbReference type="Proteomes" id="UP000307164">
    <property type="component" value="Unassembled WGS sequence"/>
</dbReference>
<reference evidence="2" key="3">
    <citation type="submission" date="2019-09" db="EMBL/GenBank/DDBJ databases">
        <title>Co-occurence of chitin degradation, pigmentation and bioactivity in marine Pseudoalteromonas.</title>
        <authorList>
            <person name="Sonnenschein E.C."/>
            <person name="Bech P.K."/>
        </authorList>
    </citation>
    <scope>NUCLEOTIDE SEQUENCE</scope>
    <source>
        <strain evidence="2">S3790</strain>
        <strain evidence="3 4">S3895</strain>
    </source>
</reference>
<dbReference type="GO" id="GO:0050660">
    <property type="term" value="F:flavin adenine dinucleotide binding"/>
    <property type="evidence" value="ECO:0007669"/>
    <property type="project" value="InterPro"/>
</dbReference>
<name>A0A5S3UWV7_9GAMM</name>
<evidence type="ECO:0000313" key="2">
    <source>
        <dbReference type="EMBL" id="TMO62060.1"/>
    </source>
</evidence>
<comment type="caution">
    <text evidence="2">The sequence shown here is derived from an EMBL/GenBank/DDBJ whole genome shotgun (WGS) entry which is preliminary data.</text>
</comment>
<dbReference type="Gene3D" id="3.30.465.10">
    <property type="match status" value="1"/>
</dbReference>
<dbReference type="InterPro" id="IPR012951">
    <property type="entry name" value="BBE"/>
</dbReference>
<dbReference type="Pfam" id="PF08031">
    <property type="entry name" value="BBE"/>
    <property type="match status" value="1"/>
</dbReference>
<evidence type="ECO:0000313" key="4">
    <source>
        <dbReference type="Proteomes" id="UP000307164"/>
    </source>
</evidence>
<feature type="domain" description="Berberine/berberine-like" evidence="1">
    <location>
        <begin position="16"/>
        <end position="60"/>
    </location>
</feature>
<protein>
    <recommendedName>
        <fullName evidence="1">Berberine/berberine-like domain-containing protein</fullName>
    </recommendedName>
</protein>
<accession>A0A5S3UWV7</accession>
<dbReference type="Proteomes" id="UP000307217">
    <property type="component" value="Unassembled WGS sequence"/>
</dbReference>
<organism evidence="2 5">
    <name type="scientific">Pseudoalteromonas aurantia</name>
    <dbReference type="NCBI Taxonomy" id="43654"/>
    <lineage>
        <taxon>Bacteria</taxon>
        <taxon>Pseudomonadati</taxon>
        <taxon>Pseudomonadota</taxon>
        <taxon>Gammaproteobacteria</taxon>
        <taxon>Alteromonadales</taxon>
        <taxon>Pseudoalteromonadaceae</taxon>
        <taxon>Pseudoalteromonas</taxon>
    </lineage>
</organism>
<reference evidence="2 5" key="1">
    <citation type="submission" date="2018-01" db="EMBL/GenBank/DDBJ databases">
        <authorList>
            <person name="Paulsen S."/>
            <person name="Gram L.K."/>
        </authorList>
    </citation>
    <scope>NUCLEOTIDE SEQUENCE [LARGE SCALE GENOMIC DNA]</scope>
    <source>
        <strain evidence="2 5">S3790</strain>
        <strain evidence="3">S3895</strain>
    </source>
</reference>
<dbReference type="EMBL" id="PNBX01000147">
    <property type="protein sequence ID" value="TMO62060.1"/>
    <property type="molecule type" value="Genomic_DNA"/>
</dbReference>
<evidence type="ECO:0000259" key="1">
    <source>
        <dbReference type="Pfam" id="PF08031"/>
    </source>
</evidence>
<keyword evidence="4" id="KW-1185">Reference proteome</keyword>